<evidence type="ECO:0000256" key="5">
    <source>
        <dbReference type="ARBA" id="ARBA00023136"/>
    </source>
</evidence>
<dbReference type="InterPro" id="IPR007168">
    <property type="entry name" value="Phageshock_PspC_N"/>
</dbReference>
<gene>
    <name evidence="8" type="ORF">MGWOODY_Mmi2440</name>
    <name evidence="9" type="ORF">MGWOODY_Mmi2449</name>
</gene>
<feature type="transmembrane region" description="Helical" evidence="6">
    <location>
        <begin position="177"/>
        <end position="200"/>
    </location>
</feature>
<keyword evidence="3 6" id="KW-0812">Transmembrane</keyword>
<dbReference type="EMBL" id="FAXC01000449">
    <property type="protein sequence ID" value="CUV10627.1"/>
    <property type="molecule type" value="Genomic_DNA"/>
</dbReference>
<reference evidence="8" key="1">
    <citation type="submission" date="2015-10" db="EMBL/GenBank/DDBJ databases">
        <authorList>
            <person name="Gilbert D.G."/>
        </authorList>
    </citation>
    <scope>NUCLEOTIDE SEQUENCE</scope>
</reference>
<feature type="domain" description="Phage shock protein PspC N-terminal" evidence="7">
    <location>
        <begin position="147"/>
        <end position="202"/>
    </location>
</feature>
<dbReference type="EMBL" id="FAXC01000449">
    <property type="protein sequence ID" value="CUV10618.1"/>
    <property type="molecule type" value="Genomic_DNA"/>
</dbReference>
<evidence type="ECO:0000313" key="8">
    <source>
        <dbReference type="EMBL" id="CUV10618.1"/>
    </source>
</evidence>
<proteinExistence type="predicted"/>
<keyword evidence="2" id="KW-1003">Cell membrane</keyword>
<dbReference type="PANTHER" id="PTHR33885:SF3">
    <property type="entry name" value="PHAGE SHOCK PROTEIN C"/>
    <property type="match status" value="1"/>
</dbReference>
<evidence type="ECO:0000256" key="1">
    <source>
        <dbReference type="ARBA" id="ARBA00004162"/>
    </source>
</evidence>
<protein>
    <submittedName>
        <fullName evidence="9">Putative stress-responsive transcriptional regulator</fullName>
    </submittedName>
</protein>
<evidence type="ECO:0000256" key="4">
    <source>
        <dbReference type="ARBA" id="ARBA00022989"/>
    </source>
</evidence>
<evidence type="ECO:0000313" key="9">
    <source>
        <dbReference type="EMBL" id="CUV10627.1"/>
    </source>
</evidence>
<feature type="transmembrane region" description="Helical" evidence="6">
    <location>
        <begin position="107"/>
        <end position="129"/>
    </location>
</feature>
<feature type="domain" description="Phage shock protein PspC N-terminal" evidence="7">
    <location>
        <begin position="2"/>
        <end position="59"/>
    </location>
</feature>
<keyword evidence="4 6" id="KW-1133">Transmembrane helix</keyword>
<evidence type="ECO:0000256" key="6">
    <source>
        <dbReference type="SAM" id="Phobius"/>
    </source>
</evidence>
<feature type="transmembrane region" description="Helical" evidence="6">
    <location>
        <begin position="33"/>
        <end position="57"/>
    </location>
</feature>
<feature type="transmembrane region" description="Helical" evidence="6">
    <location>
        <begin position="78"/>
        <end position="95"/>
    </location>
</feature>
<keyword evidence="5 6" id="KW-0472">Membrane</keyword>
<evidence type="ECO:0000256" key="2">
    <source>
        <dbReference type="ARBA" id="ARBA00022475"/>
    </source>
</evidence>
<sequence length="211" mass="23321">MKRLVRTRDDSVLAGVCGGFGQYFNLDSALVRLLWVFFTIFGGSGVLAYLVAVLIIPDESTAKDVTPRRLIDGINDKTILWGVLLVLVGIILFFQHGDFINSIWSHFWNSGINVLIALIIIGVGVYLLYQERQKISTMFGLGSEMPLSLSEKDKQIAGICGGISESIGMDSTIIRFFWVYGSIMSVGIGLILYFILALVLPNKHAEVSRNE</sequence>
<dbReference type="InterPro" id="IPR052027">
    <property type="entry name" value="PspC"/>
</dbReference>
<dbReference type="Pfam" id="PF04024">
    <property type="entry name" value="PspC"/>
    <property type="match status" value="2"/>
</dbReference>
<organism evidence="8">
    <name type="scientific">hydrothermal vent metagenome</name>
    <dbReference type="NCBI Taxonomy" id="652676"/>
    <lineage>
        <taxon>unclassified sequences</taxon>
        <taxon>metagenomes</taxon>
        <taxon>ecological metagenomes</taxon>
    </lineage>
</organism>
<dbReference type="AlphaFoldDB" id="A0A160VI87"/>
<comment type="subcellular location">
    <subcellularLocation>
        <location evidence="1">Cell membrane</location>
        <topology evidence="1">Single-pass membrane protein</topology>
    </subcellularLocation>
</comment>
<name>A0A160VI87_9ZZZZ</name>
<dbReference type="PANTHER" id="PTHR33885">
    <property type="entry name" value="PHAGE SHOCK PROTEIN C"/>
    <property type="match status" value="1"/>
</dbReference>
<evidence type="ECO:0000256" key="3">
    <source>
        <dbReference type="ARBA" id="ARBA00022692"/>
    </source>
</evidence>
<evidence type="ECO:0000259" key="7">
    <source>
        <dbReference type="Pfam" id="PF04024"/>
    </source>
</evidence>
<dbReference type="GO" id="GO:0005886">
    <property type="term" value="C:plasma membrane"/>
    <property type="evidence" value="ECO:0007669"/>
    <property type="project" value="UniProtKB-SubCell"/>
</dbReference>
<accession>A0A160VI87</accession>